<proteinExistence type="predicted"/>
<organism evidence="1 2">
    <name type="scientific">Bacteroides faecium</name>
    <dbReference type="NCBI Taxonomy" id="2715212"/>
    <lineage>
        <taxon>Bacteria</taxon>
        <taxon>Pseudomonadati</taxon>
        <taxon>Bacteroidota</taxon>
        <taxon>Bacteroidia</taxon>
        <taxon>Bacteroidales</taxon>
        <taxon>Bacteroidaceae</taxon>
        <taxon>Bacteroides</taxon>
    </lineage>
</organism>
<accession>A0A6H0KHU8</accession>
<dbReference type="EMBL" id="CP050831">
    <property type="protein sequence ID" value="QIU92865.1"/>
    <property type="molecule type" value="Genomic_DNA"/>
</dbReference>
<keyword evidence="2" id="KW-1185">Reference proteome</keyword>
<sequence>MKYLLHILFIIRYRLFFFCCCCLLFSSCNDEGYLYPINPRQEKDTQRIIIAYLAGDNSLSSEIEQKITALTAGFLSADYSQNRLFVYYDRRNVSPQLLEISAATENPRQVLKTYTTQNSASAEVMEQVLNDILKNYSAPSYGLILFSHGTAWLPAGGLEEPYDYRPGTRSVGTDGEDEMELADFASALPLPGNKKWDFILFEGCYMGSVEVAYELKDKTEAIIASPTEIVSPGMTEVYPSALPFLFQPTPELEKFAQAYFNAWDGKTGDYRSATISVVRTGHLEELALLARAAFLRWEPDAGTISALQCFNRNEWHLFFDLKEALLTANPALKTYVDGLWKNIVTYSAATPSFLPGLAYGFTIHTHSGLSCYVPQRDFLYVNQGYTQTTWCGTVYQ</sequence>
<dbReference type="Proteomes" id="UP000501780">
    <property type="component" value="Chromosome"/>
</dbReference>
<dbReference type="RefSeq" id="WP_167959618.1">
    <property type="nucleotide sequence ID" value="NZ_CP050831.1"/>
</dbReference>
<dbReference type="AlphaFoldDB" id="A0A6H0KHU8"/>
<dbReference type="PANTHER" id="PTHR37835:SF1">
    <property type="entry name" value="ALPHA-CLOSTRIPAIN"/>
    <property type="match status" value="1"/>
</dbReference>
<evidence type="ECO:0000313" key="1">
    <source>
        <dbReference type="EMBL" id="QIU92865.1"/>
    </source>
</evidence>
<protein>
    <recommendedName>
        <fullName evidence="3">Clostripain</fullName>
    </recommendedName>
</protein>
<evidence type="ECO:0000313" key="2">
    <source>
        <dbReference type="Proteomes" id="UP000501780"/>
    </source>
</evidence>
<dbReference type="Gene3D" id="3.40.50.11970">
    <property type="match status" value="1"/>
</dbReference>
<evidence type="ECO:0008006" key="3">
    <source>
        <dbReference type="Google" id="ProtNLM"/>
    </source>
</evidence>
<gene>
    <name evidence="1" type="ORF">BacF7301_01295</name>
</gene>
<name>A0A6H0KHU8_9BACE</name>
<dbReference type="Pfam" id="PF03415">
    <property type="entry name" value="Peptidase_C11"/>
    <property type="match status" value="1"/>
</dbReference>
<dbReference type="PANTHER" id="PTHR37835">
    <property type="entry name" value="ALPHA-CLOSTRIPAIN"/>
    <property type="match status" value="1"/>
</dbReference>
<dbReference type="InterPro" id="IPR005077">
    <property type="entry name" value="Peptidase_C11"/>
</dbReference>
<dbReference type="KEGG" id="bfc:BacF7301_01295"/>
<dbReference type="PROSITE" id="PS51257">
    <property type="entry name" value="PROKAR_LIPOPROTEIN"/>
    <property type="match status" value="1"/>
</dbReference>
<reference evidence="1 2" key="1">
    <citation type="submission" date="2020-03" db="EMBL/GenBank/DDBJ databases">
        <title>Genomic analysis of Bacteroides faecium CBA7301.</title>
        <authorList>
            <person name="Kim J."/>
            <person name="Roh S.W."/>
        </authorList>
    </citation>
    <scope>NUCLEOTIDE SEQUENCE [LARGE SCALE GENOMIC DNA]</scope>
    <source>
        <strain evidence="1 2">CBA7301</strain>
    </source>
</reference>